<feature type="repeat" description="PPR" evidence="2">
    <location>
        <begin position="464"/>
        <end position="499"/>
    </location>
</feature>
<name>A0ABQ9MVA2_HEVBR</name>
<evidence type="ECO:0008006" key="5">
    <source>
        <dbReference type="Google" id="ProtNLM"/>
    </source>
</evidence>
<dbReference type="EMBL" id="JARPOI010000003">
    <property type="protein sequence ID" value="KAJ9184232.1"/>
    <property type="molecule type" value="Genomic_DNA"/>
</dbReference>
<evidence type="ECO:0000256" key="1">
    <source>
        <dbReference type="ARBA" id="ARBA00022737"/>
    </source>
</evidence>
<dbReference type="Gene3D" id="1.25.40.10">
    <property type="entry name" value="Tetratricopeptide repeat domain"/>
    <property type="match status" value="5"/>
</dbReference>
<dbReference type="Pfam" id="PF01535">
    <property type="entry name" value="PPR"/>
    <property type="match status" value="3"/>
</dbReference>
<dbReference type="Pfam" id="PF13041">
    <property type="entry name" value="PPR_2"/>
    <property type="match status" value="3"/>
</dbReference>
<feature type="repeat" description="PPR" evidence="2">
    <location>
        <begin position="429"/>
        <end position="463"/>
    </location>
</feature>
<feature type="repeat" description="PPR" evidence="2">
    <location>
        <begin position="566"/>
        <end position="600"/>
    </location>
</feature>
<feature type="repeat" description="PPR" evidence="2">
    <location>
        <begin position="195"/>
        <end position="230"/>
    </location>
</feature>
<dbReference type="Pfam" id="PF20431">
    <property type="entry name" value="E_motif"/>
    <property type="match status" value="1"/>
</dbReference>
<gene>
    <name evidence="3" type="ORF">P3X46_003979</name>
</gene>
<feature type="repeat" description="PPR" evidence="2">
    <location>
        <begin position="266"/>
        <end position="300"/>
    </location>
</feature>
<comment type="caution">
    <text evidence="3">The sequence shown here is derived from an EMBL/GenBank/DDBJ whole genome shotgun (WGS) entry which is preliminary data.</text>
</comment>
<keyword evidence="1" id="KW-0677">Repeat</keyword>
<dbReference type="SUPFAM" id="SSF48452">
    <property type="entry name" value="TPR-like"/>
    <property type="match status" value="1"/>
</dbReference>
<dbReference type="PANTHER" id="PTHR47926">
    <property type="entry name" value="PENTATRICOPEPTIDE REPEAT-CONTAINING PROTEIN"/>
    <property type="match status" value="1"/>
</dbReference>
<dbReference type="InterPro" id="IPR046960">
    <property type="entry name" value="PPR_At4g14850-like_plant"/>
</dbReference>
<accession>A0ABQ9MVA2</accession>
<keyword evidence="4" id="KW-1185">Reference proteome</keyword>
<proteinExistence type="predicted"/>
<protein>
    <recommendedName>
        <fullName evidence="5">Pentacotripeptide-repeat region of PRORP domain-containing protein</fullName>
    </recommendedName>
</protein>
<feature type="repeat" description="PPR" evidence="2">
    <location>
        <begin position="328"/>
        <end position="362"/>
    </location>
</feature>
<dbReference type="PANTHER" id="PTHR47926:SF472">
    <property type="entry name" value="REPEAT (PPR) SUPERFAMILY PROTEIN, PUTATIVE-RELATED"/>
    <property type="match status" value="1"/>
</dbReference>
<dbReference type="InterPro" id="IPR046848">
    <property type="entry name" value="E_motif"/>
</dbReference>
<sequence length="658" mass="73239">MKIISNTLDSQVHRFLSSSAVLDCALFGRLLQHFTEHRLPLQAKQLHARLILFSVTPRNYLASKLVTLYAKTNDLTDARSVFDRIPHKNTFSYNAMLISYSLHNRHADALKLFSSLACSSSLNARPDNVSITTLLKSLSGLLFIDVKLGKEVHGFVLRQGFDADVFVENALVTFYSTCDELVLARRVFDNVRERDVVTWNSMIAGYSQGGLYEECKRLYREMVDFSGFRPNGITVVSVLQACGQTMDLVFGMEVHRYLVDNQVEMDISVCNALIGFYAKCGSLDYARELFELMSEKDEVTYGAIISGFMLHGHVDQSLDFFRGMKTQLLSTWNVVISGLVQNKQYEKALDLVREMQVLGFQPNAVTLSSILPALSCSSSLKGGKEMHAYAVKNGYDDNIYVATAIVDMYAKLGYLGGAQRMFDQSKSRSLIIWTAIISAYAVHGDANLALGLFHEMLNGGIHPDLVTFTAVLTACAHCGMVDGAFEIFEAMFKKYGIQPLAEHYACVVVALSRAGRLSEAKEFVSKMPIEPNAKVWGALLHGASVSGDVELGKFICDHLLEIEPENTGTYVIMANLYSQAGKWKEADEVRERMNKVGLKKIAGSSWIETSKGIQGFIAMDRSSEDAEKIYIILEGLLGMMREEGKVLQYELDEESIYG</sequence>
<dbReference type="InterPro" id="IPR011990">
    <property type="entry name" value="TPR-like_helical_dom_sf"/>
</dbReference>
<evidence type="ECO:0000313" key="3">
    <source>
        <dbReference type="EMBL" id="KAJ9184232.1"/>
    </source>
</evidence>
<organism evidence="3 4">
    <name type="scientific">Hevea brasiliensis</name>
    <name type="common">Para rubber tree</name>
    <name type="synonym">Siphonia brasiliensis</name>
    <dbReference type="NCBI Taxonomy" id="3981"/>
    <lineage>
        <taxon>Eukaryota</taxon>
        <taxon>Viridiplantae</taxon>
        <taxon>Streptophyta</taxon>
        <taxon>Embryophyta</taxon>
        <taxon>Tracheophyta</taxon>
        <taxon>Spermatophyta</taxon>
        <taxon>Magnoliopsida</taxon>
        <taxon>eudicotyledons</taxon>
        <taxon>Gunneridae</taxon>
        <taxon>Pentapetalae</taxon>
        <taxon>rosids</taxon>
        <taxon>fabids</taxon>
        <taxon>Malpighiales</taxon>
        <taxon>Euphorbiaceae</taxon>
        <taxon>Crotonoideae</taxon>
        <taxon>Micrandreae</taxon>
        <taxon>Hevea</taxon>
    </lineage>
</organism>
<evidence type="ECO:0000313" key="4">
    <source>
        <dbReference type="Proteomes" id="UP001174677"/>
    </source>
</evidence>
<dbReference type="InterPro" id="IPR002885">
    <property type="entry name" value="PPR_rpt"/>
</dbReference>
<evidence type="ECO:0000256" key="2">
    <source>
        <dbReference type="PROSITE-ProRule" id="PRU00708"/>
    </source>
</evidence>
<dbReference type="Proteomes" id="UP001174677">
    <property type="component" value="Chromosome 3"/>
</dbReference>
<dbReference type="PROSITE" id="PS51375">
    <property type="entry name" value="PPR"/>
    <property type="match status" value="6"/>
</dbReference>
<dbReference type="NCBIfam" id="TIGR00756">
    <property type="entry name" value="PPR"/>
    <property type="match status" value="5"/>
</dbReference>
<reference evidence="3" key="1">
    <citation type="journal article" date="2023" name="Plant Biotechnol. J.">
        <title>Chromosome-level wild Hevea brasiliensis genome provides new tools for genomic-assisted breeding and valuable loci to elevate rubber yield.</title>
        <authorList>
            <person name="Cheng H."/>
            <person name="Song X."/>
            <person name="Hu Y."/>
            <person name="Wu T."/>
            <person name="Yang Q."/>
            <person name="An Z."/>
            <person name="Feng S."/>
            <person name="Deng Z."/>
            <person name="Wu W."/>
            <person name="Zeng X."/>
            <person name="Tu M."/>
            <person name="Wang X."/>
            <person name="Huang H."/>
        </authorList>
    </citation>
    <scope>NUCLEOTIDE SEQUENCE</scope>
    <source>
        <strain evidence="3">MT/VB/25A 57/8</strain>
    </source>
</reference>